<dbReference type="InterPro" id="IPR010496">
    <property type="entry name" value="AL/BT2_dom"/>
</dbReference>
<comment type="caution">
    <text evidence="2">The sequence shown here is derived from an EMBL/GenBank/DDBJ whole genome shotgun (WGS) entry which is preliminary data.</text>
</comment>
<sequence>MKKIISTVFAISVIAIVFSFQGKKEISLFNGKNLNGWVVYGTEKWYVEDGLLISESGPDKGYGYLGTKKNYKDFEVNMEFKQEADGNSGVFIRSTVDGTKVSGWQVEVAPPGHDTGGIYESYGRGWLIKPDKEKDSALKYGDWNHMKIVVKGDRVVSYLNGVEMVDYSDGKIGKGEGGILLQIHDGGGIKVYWRNITLKPL</sequence>
<keyword evidence="3" id="KW-1185">Reference proteome</keyword>
<evidence type="ECO:0000313" key="3">
    <source>
        <dbReference type="Proteomes" id="UP001597414"/>
    </source>
</evidence>
<evidence type="ECO:0000313" key="2">
    <source>
        <dbReference type="EMBL" id="MFD2200354.1"/>
    </source>
</evidence>
<dbReference type="Gene3D" id="2.60.120.560">
    <property type="entry name" value="Exo-inulinase, domain 1"/>
    <property type="match status" value="1"/>
</dbReference>
<dbReference type="Proteomes" id="UP001597414">
    <property type="component" value="Unassembled WGS sequence"/>
</dbReference>
<proteinExistence type="predicted"/>
<evidence type="ECO:0000259" key="1">
    <source>
        <dbReference type="Pfam" id="PF06439"/>
    </source>
</evidence>
<feature type="domain" description="3-keto-alpha-glucoside-1,2-lyase/3-keto-2-hydroxy-glucal hydratase" evidence="1">
    <location>
        <begin position="26"/>
        <end position="199"/>
    </location>
</feature>
<name>A0ABW5B504_9BACT</name>
<protein>
    <submittedName>
        <fullName evidence="2">DUF1080 domain-containing protein</fullName>
    </submittedName>
</protein>
<dbReference type="EMBL" id="JBHUIV010000004">
    <property type="protein sequence ID" value="MFD2200354.1"/>
    <property type="molecule type" value="Genomic_DNA"/>
</dbReference>
<gene>
    <name evidence="2" type="ORF">ACFSKV_02165</name>
</gene>
<dbReference type="Pfam" id="PF06439">
    <property type="entry name" value="3keto-disac_hyd"/>
    <property type="match status" value="1"/>
</dbReference>
<reference evidence="3" key="1">
    <citation type="journal article" date="2019" name="Int. J. Syst. Evol. Microbiol.">
        <title>The Global Catalogue of Microorganisms (GCM) 10K type strain sequencing project: providing services to taxonomists for standard genome sequencing and annotation.</title>
        <authorList>
            <consortium name="The Broad Institute Genomics Platform"/>
            <consortium name="The Broad Institute Genome Sequencing Center for Infectious Disease"/>
            <person name="Wu L."/>
            <person name="Ma J."/>
        </authorList>
    </citation>
    <scope>NUCLEOTIDE SEQUENCE [LARGE SCALE GENOMIC DNA]</scope>
    <source>
        <strain evidence="3">KCTC 19812</strain>
    </source>
</reference>
<dbReference type="RefSeq" id="WP_380800016.1">
    <property type="nucleotide sequence ID" value="NZ_JBHUIV010000004.1"/>
</dbReference>
<organism evidence="2 3">
    <name type="scientific">Shivajiella indica</name>
    <dbReference type="NCBI Taxonomy" id="872115"/>
    <lineage>
        <taxon>Bacteria</taxon>
        <taxon>Pseudomonadati</taxon>
        <taxon>Bacteroidota</taxon>
        <taxon>Cytophagia</taxon>
        <taxon>Cytophagales</taxon>
        <taxon>Cyclobacteriaceae</taxon>
        <taxon>Shivajiella</taxon>
    </lineage>
</organism>
<accession>A0ABW5B504</accession>